<proteinExistence type="predicted"/>
<accession>A0A4D6WNU9</accession>
<gene>
    <name evidence="2" type="primary">ycf55</name>
</gene>
<dbReference type="AlphaFoldDB" id="A0A4D6WNU9"/>
<dbReference type="Pfam" id="PF12452">
    <property type="entry name" value="DUF3685"/>
    <property type="match status" value="1"/>
</dbReference>
<geneLocation type="plastid" evidence="2"/>
<dbReference type="EMBL" id="MK814609">
    <property type="protein sequence ID" value="QCI04198.1"/>
    <property type="molecule type" value="Genomic_DNA"/>
</dbReference>
<feature type="transmembrane region" description="Helical" evidence="1">
    <location>
        <begin position="294"/>
        <end position="315"/>
    </location>
</feature>
<dbReference type="InterPro" id="IPR022552">
    <property type="entry name" value="UPF_Ycf55"/>
</dbReference>
<name>A0A4D6WNU9_9FLOR</name>
<protein>
    <submittedName>
        <fullName evidence="2">Uncharacterized protein</fullName>
    </submittedName>
</protein>
<evidence type="ECO:0000256" key="1">
    <source>
        <dbReference type="SAM" id="Phobius"/>
    </source>
</evidence>
<keyword evidence="1" id="KW-0472">Membrane</keyword>
<dbReference type="PIRSF" id="PIRSF036962">
    <property type="entry name" value="UCP036962_SignTr_Ycf55"/>
    <property type="match status" value="1"/>
</dbReference>
<sequence length="320" mass="38113">MIKYWPEKPSIELNSAVVELFIETQRKLNYTLYNQTNYRLYIDILDDFHKYQIINIILKELEGLVLEITELNLTIDNLKNIKLDLLSSFTHQCLTIFLYEINITNDENLQTLFTNETRIYHYTNIDSLIETLLIYLIFGSSNIDNAIFVFNKNKTPYNHVNILFENFIIQTSNLITYKIFNQIKYLPHIVLFLKKYNLCNNTYASIRSIALLLNELTLQNFIQNYINKPKTLYNSRIQVWMFSPKGLISKYIYAFRIENINKISKKNYFILCFLEILDITIPKLEKFFIAIGKYFIYITINFLGNILLLVIRSLIKYVKK</sequence>
<reference evidence="2" key="1">
    <citation type="journal article" date="2019" name="Mol. Phylogenet. Evol.">
        <title>Morphological evolution and classification of the red algal order Ceramiales inferred using plastid phylogenomics.</title>
        <authorList>
            <person name="Diaz-Tapia P."/>
            <person name="Pasella M.M."/>
            <person name="Verbruggen H."/>
            <person name="Maggs C.A."/>
        </authorList>
    </citation>
    <scope>NUCLEOTIDE SEQUENCE</scope>
    <source>
        <strain evidence="2">PD2933</strain>
    </source>
</reference>
<keyword evidence="2" id="KW-0934">Plastid</keyword>
<organism evidence="2">
    <name type="scientific">Anotrichium furcellatum</name>
    <dbReference type="NCBI Taxonomy" id="41999"/>
    <lineage>
        <taxon>Eukaryota</taxon>
        <taxon>Rhodophyta</taxon>
        <taxon>Florideophyceae</taxon>
        <taxon>Rhodymeniophycidae</taxon>
        <taxon>Ceramiales</taxon>
        <taxon>Ceramiaceae</taxon>
        <taxon>Anotrichium</taxon>
    </lineage>
</organism>
<evidence type="ECO:0000313" key="2">
    <source>
        <dbReference type="EMBL" id="QCI04198.1"/>
    </source>
</evidence>
<keyword evidence="1" id="KW-0812">Transmembrane</keyword>
<dbReference type="InterPro" id="IPR017077">
    <property type="entry name" value="Uncharacterised_Ycf55_algae"/>
</dbReference>
<reference evidence="2" key="2">
    <citation type="submission" date="2019-04" db="EMBL/GenBank/DDBJ databases">
        <authorList>
            <person name="Pasella M."/>
        </authorList>
    </citation>
    <scope>NUCLEOTIDE SEQUENCE</scope>
    <source>
        <strain evidence="2">PD2933</strain>
    </source>
</reference>
<keyword evidence="1" id="KW-1133">Transmembrane helix</keyword>